<keyword evidence="2" id="KW-1185">Reference proteome</keyword>
<organism evidence="1 2">
    <name type="scientific">Sphingomonas hylomeconis</name>
    <dbReference type="NCBI Taxonomy" id="1395958"/>
    <lineage>
        <taxon>Bacteria</taxon>
        <taxon>Pseudomonadati</taxon>
        <taxon>Pseudomonadota</taxon>
        <taxon>Alphaproteobacteria</taxon>
        <taxon>Sphingomonadales</taxon>
        <taxon>Sphingomonadaceae</taxon>
        <taxon>Sphingomonas</taxon>
    </lineage>
</organism>
<evidence type="ECO:0000313" key="2">
    <source>
        <dbReference type="Proteomes" id="UP001595713"/>
    </source>
</evidence>
<comment type="caution">
    <text evidence="1">The sequence shown here is derived from an EMBL/GenBank/DDBJ whole genome shotgun (WGS) entry which is preliminary data.</text>
</comment>
<evidence type="ECO:0000313" key="1">
    <source>
        <dbReference type="EMBL" id="MFC3581436.1"/>
    </source>
</evidence>
<protein>
    <submittedName>
        <fullName evidence="1">DUF6975 family protein</fullName>
    </submittedName>
</protein>
<accession>A0ABV7SYN6</accession>
<sequence>MAQISTKTANRDGNWGLIAALADADGSARHPLPARLAARDAPPRDLSDAVHALCWLHGRQPGVIDHAATINAQPLAQDWLIEAAAGFAAERAYLATLTAAAGHQPSTPGQAESEAAVLGQRHALDMLAQSERAGCATGAAIALVIDWAAIRIPLDAAAARFGVTPPRFELPMNAEIETVVLSLGQSPGIERAMAFGAQQLLAQHRGLWNLLEARASARDEL</sequence>
<dbReference type="RefSeq" id="WP_261292707.1">
    <property type="nucleotide sequence ID" value="NZ_JANQBK010000001.1"/>
</dbReference>
<name>A0ABV7SYN6_9SPHN</name>
<proteinExistence type="predicted"/>
<dbReference type="Pfam" id="PF22391">
    <property type="entry name" value="DUF6975"/>
    <property type="match status" value="1"/>
</dbReference>
<reference evidence="2" key="1">
    <citation type="journal article" date="2019" name="Int. J. Syst. Evol. Microbiol.">
        <title>The Global Catalogue of Microorganisms (GCM) 10K type strain sequencing project: providing services to taxonomists for standard genome sequencing and annotation.</title>
        <authorList>
            <consortium name="The Broad Institute Genomics Platform"/>
            <consortium name="The Broad Institute Genome Sequencing Center for Infectious Disease"/>
            <person name="Wu L."/>
            <person name="Ma J."/>
        </authorList>
    </citation>
    <scope>NUCLEOTIDE SEQUENCE [LARGE SCALE GENOMIC DNA]</scope>
    <source>
        <strain evidence="2">KCTC 42739</strain>
    </source>
</reference>
<dbReference type="InterPro" id="IPR054248">
    <property type="entry name" value="DUF6975"/>
</dbReference>
<dbReference type="EMBL" id="JBHRXP010000007">
    <property type="protein sequence ID" value="MFC3581436.1"/>
    <property type="molecule type" value="Genomic_DNA"/>
</dbReference>
<dbReference type="Proteomes" id="UP001595713">
    <property type="component" value="Unassembled WGS sequence"/>
</dbReference>
<gene>
    <name evidence="1" type="ORF">ACFONA_14780</name>
</gene>